<keyword evidence="1" id="KW-0732">Signal</keyword>
<proteinExistence type="predicted"/>
<dbReference type="GO" id="GO:0005549">
    <property type="term" value="F:odorant binding"/>
    <property type="evidence" value="ECO:0007669"/>
    <property type="project" value="InterPro"/>
</dbReference>
<dbReference type="InterPro" id="IPR036728">
    <property type="entry name" value="PBP_GOBP_sf"/>
</dbReference>
<evidence type="ECO:0000313" key="2">
    <source>
        <dbReference type="EMBL" id="JAV78685.1"/>
    </source>
</evidence>
<dbReference type="AlphaFoldDB" id="A0A1Y1M2Y6"/>
<protein>
    <submittedName>
        <fullName evidence="2">Uncharacterized protein</fullName>
    </submittedName>
</protein>
<dbReference type="EMBL" id="GEZM01043887">
    <property type="protein sequence ID" value="JAV78685.1"/>
    <property type="molecule type" value="Transcribed_RNA"/>
</dbReference>
<dbReference type="Pfam" id="PF01395">
    <property type="entry name" value="PBP_GOBP"/>
    <property type="match status" value="1"/>
</dbReference>
<name>A0A1Y1M2Y6_PHOPY</name>
<reference evidence="2" key="1">
    <citation type="journal article" date="2016" name="Sci. Rep.">
        <title>Molecular characterization of firefly nuptial gifts: a multi-omics approach sheds light on postcopulatory sexual selection.</title>
        <authorList>
            <person name="Al-Wathiqui N."/>
            <person name="Fallon T.R."/>
            <person name="South A."/>
            <person name="Weng J.K."/>
            <person name="Lewis S.M."/>
        </authorList>
    </citation>
    <scope>NUCLEOTIDE SEQUENCE</scope>
</reference>
<organism evidence="2">
    <name type="scientific">Photinus pyralis</name>
    <name type="common">Common eastern firefly</name>
    <name type="synonym">Lampyris pyralis</name>
    <dbReference type="NCBI Taxonomy" id="7054"/>
    <lineage>
        <taxon>Eukaryota</taxon>
        <taxon>Metazoa</taxon>
        <taxon>Ecdysozoa</taxon>
        <taxon>Arthropoda</taxon>
        <taxon>Hexapoda</taxon>
        <taxon>Insecta</taxon>
        <taxon>Pterygota</taxon>
        <taxon>Neoptera</taxon>
        <taxon>Endopterygota</taxon>
        <taxon>Coleoptera</taxon>
        <taxon>Polyphaga</taxon>
        <taxon>Elateriformia</taxon>
        <taxon>Elateroidea</taxon>
        <taxon>Lampyridae</taxon>
        <taxon>Lampyrinae</taxon>
        <taxon>Photinus</taxon>
    </lineage>
</organism>
<feature type="chain" id="PRO_5012575811" evidence="1">
    <location>
        <begin position="22"/>
        <end position="150"/>
    </location>
</feature>
<dbReference type="InterPro" id="IPR006170">
    <property type="entry name" value="PBP/GOBP"/>
</dbReference>
<dbReference type="SUPFAM" id="SSF47565">
    <property type="entry name" value="Insect pheromone/odorant-binding proteins"/>
    <property type="match status" value="1"/>
</dbReference>
<accession>A0A1Y1M2Y6</accession>
<sequence>MMHCIFIIFIAILNLQHQIHAGWEPIDEICINRLNLDRKVMEPIVNKALHTLEDKDYLSYSECYWKESKLINDNDEIDWVQIENIVPKRLKRIKHISNVIQSCKKLNLQGRNNGETAVQIQNCIFLTPLFRVLNAVIQQKNSSANTVIEN</sequence>
<feature type="signal peptide" evidence="1">
    <location>
        <begin position="1"/>
        <end position="21"/>
    </location>
</feature>
<dbReference type="Gene3D" id="1.10.238.20">
    <property type="entry name" value="Pheromone/general odorant binding protein domain"/>
    <property type="match status" value="1"/>
</dbReference>
<dbReference type="CDD" id="cd23992">
    <property type="entry name" value="PBP_GOBP"/>
    <property type="match status" value="1"/>
</dbReference>
<evidence type="ECO:0000256" key="1">
    <source>
        <dbReference type="SAM" id="SignalP"/>
    </source>
</evidence>